<gene>
    <name evidence="1" type="ORF">GW534_10775</name>
</gene>
<accession>A0ABX0A433</accession>
<evidence type="ECO:0000313" key="2">
    <source>
        <dbReference type="Proteomes" id="UP000743899"/>
    </source>
</evidence>
<reference evidence="1 2" key="1">
    <citation type="submission" date="2020-01" db="EMBL/GenBank/DDBJ databases">
        <title>A novel Bacillus sp. from Pasinler.</title>
        <authorList>
            <person name="Adiguzel A."/>
            <person name="Ay H."/>
            <person name="Baltaci M.O."/>
        </authorList>
    </citation>
    <scope>NUCLEOTIDE SEQUENCE [LARGE SCALE GENOMIC DNA]</scope>
    <source>
        <strain evidence="1 2">P1</strain>
    </source>
</reference>
<organism evidence="1 2">
    <name type="scientific">Pallidibacillus pasinlerensis</name>
    <dbReference type="NCBI Taxonomy" id="2703818"/>
    <lineage>
        <taxon>Bacteria</taxon>
        <taxon>Bacillati</taxon>
        <taxon>Bacillota</taxon>
        <taxon>Bacilli</taxon>
        <taxon>Bacillales</taxon>
        <taxon>Bacillaceae</taxon>
        <taxon>Pallidibacillus</taxon>
    </lineage>
</organism>
<evidence type="ECO:0000313" key="1">
    <source>
        <dbReference type="EMBL" id="NCU18199.1"/>
    </source>
</evidence>
<name>A0ABX0A433_9BACI</name>
<comment type="caution">
    <text evidence="1">The sequence shown here is derived from an EMBL/GenBank/DDBJ whole genome shotgun (WGS) entry which is preliminary data.</text>
</comment>
<sequence>MFKIEPTYSFCGKNIEAYEEVYVKMCYPKSRGFTELKAFIQNEGKIICKDCFEGRQNNN</sequence>
<protein>
    <submittedName>
        <fullName evidence="1">Fe3+ hydroxamate ABC transporter substrate-binding protein</fullName>
    </submittedName>
</protein>
<dbReference type="Proteomes" id="UP000743899">
    <property type="component" value="Unassembled WGS sequence"/>
</dbReference>
<dbReference type="EMBL" id="JAACYS010000050">
    <property type="protein sequence ID" value="NCU18199.1"/>
    <property type="molecule type" value="Genomic_DNA"/>
</dbReference>
<dbReference type="RefSeq" id="WP_161921030.1">
    <property type="nucleotide sequence ID" value="NZ_JAACYS010000050.1"/>
</dbReference>
<proteinExistence type="predicted"/>
<keyword evidence="2" id="KW-1185">Reference proteome</keyword>